<dbReference type="InterPro" id="IPR036249">
    <property type="entry name" value="Thioredoxin-like_sf"/>
</dbReference>
<keyword evidence="3" id="KW-1185">Reference proteome</keyword>
<reference evidence="2" key="2">
    <citation type="submission" date="2020-09" db="EMBL/GenBank/DDBJ databases">
        <authorList>
            <person name="Sun Q."/>
            <person name="Ohkuma M."/>
        </authorList>
    </citation>
    <scope>NUCLEOTIDE SEQUENCE</scope>
    <source>
        <strain evidence="2">JCM 31311</strain>
    </source>
</reference>
<evidence type="ECO:0000313" key="3">
    <source>
        <dbReference type="Proteomes" id="UP000603865"/>
    </source>
</evidence>
<feature type="domain" description="DSBA-like thioredoxin" evidence="1">
    <location>
        <begin position="10"/>
        <end position="213"/>
    </location>
</feature>
<accession>A0A918C214</accession>
<name>A0A918C214_9DEIO</name>
<dbReference type="Proteomes" id="UP000603865">
    <property type="component" value="Unassembled WGS sequence"/>
</dbReference>
<organism evidence="2 3">
    <name type="scientific">Deinococcus ruber</name>
    <dbReference type="NCBI Taxonomy" id="1848197"/>
    <lineage>
        <taxon>Bacteria</taxon>
        <taxon>Thermotogati</taxon>
        <taxon>Deinococcota</taxon>
        <taxon>Deinococci</taxon>
        <taxon>Deinococcales</taxon>
        <taxon>Deinococcaceae</taxon>
        <taxon>Deinococcus</taxon>
    </lineage>
</organism>
<evidence type="ECO:0000313" key="2">
    <source>
        <dbReference type="EMBL" id="GGR01679.1"/>
    </source>
</evidence>
<proteinExistence type="predicted"/>
<gene>
    <name evidence="2" type="ORF">GCM10008957_13110</name>
</gene>
<dbReference type="EMBL" id="BMQL01000005">
    <property type="protein sequence ID" value="GGR01679.1"/>
    <property type="molecule type" value="Genomic_DNA"/>
</dbReference>
<protein>
    <submittedName>
        <fullName evidence="2">DSBA oxidoreductase</fullName>
    </submittedName>
</protein>
<dbReference type="InterPro" id="IPR001853">
    <property type="entry name" value="DSBA-like_thioredoxin_dom"/>
</dbReference>
<dbReference type="Pfam" id="PF01323">
    <property type="entry name" value="DSBA"/>
    <property type="match status" value="1"/>
</dbReference>
<dbReference type="SUPFAM" id="SSF52833">
    <property type="entry name" value="Thioredoxin-like"/>
    <property type="match status" value="1"/>
</dbReference>
<comment type="caution">
    <text evidence="2">The sequence shown here is derived from an EMBL/GenBank/DDBJ whole genome shotgun (WGS) entry which is preliminary data.</text>
</comment>
<dbReference type="CDD" id="cd03024">
    <property type="entry name" value="DsbA_FrnE"/>
    <property type="match status" value="1"/>
</dbReference>
<dbReference type="AlphaFoldDB" id="A0A918C214"/>
<dbReference type="Gene3D" id="3.40.30.10">
    <property type="entry name" value="Glutaredoxin"/>
    <property type="match status" value="1"/>
</dbReference>
<dbReference type="PANTHER" id="PTHR13887:SF41">
    <property type="entry name" value="THIOREDOXIN SUPERFAMILY PROTEIN"/>
    <property type="match status" value="1"/>
</dbReference>
<sequence>MTTAPSPRLQVDIWSDIACPWCYVGKRRFEEALAKFPQRDAVDVVWHSFELDPTTQSDASVNMRDILAKKYGQSAAQAQQMLDSMTQTAAAEGLTYHFERLQVANTFLAHQLLHLAAEHGVQAALKERLLHAHFSEGLNVDDPETLIRLAAEVGLNDTLTRRALEQQTYAGAVRQDEAQAQRYGIQGVPFFVLDGTYGVSGAQSPETLLGALQQTWSERHPLQLIGVGTGATDAGFCDDGSCAVPTPQDQN</sequence>
<evidence type="ECO:0000259" key="1">
    <source>
        <dbReference type="Pfam" id="PF01323"/>
    </source>
</evidence>
<dbReference type="RefSeq" id="WP_189088738.1">
    <property type="nucleotide sequence ID" value="NZ_BMQL01000005.1"/>
</dbReference>
<reference evidence="2" key="1">
    <citation type="journal article" date="2014" name="Int. J. Syst. Evol. Microbiol.">
        <title>Complete genome sequence of Corynebacterium casei LMG S-19264T (=DSM 44701T), isolated from a smear-ripened cheese.</title>
        <authorList>
            <consortium name="US DOE Joint Genome Institute (JGI-PGF)"/>
            <person name="Walter F."/>
            <person name="Albersmeier A."/>
            <person name="Kalinowski J."/>
            <person name="Ruckert C."/>
        </authorList>
    </citation>
    <scope>NUCLEOTIDE SEQUENCE</scope>
    <source>
        <strain evidence="2">JCM 31311</strain>
    </source>
</reference>
<dbReference type="PANTHER" id="PTHR13887">
    <property type="entry name" value="GLUTATHIONE S-TRANSFERASE KAPPA"/>
    <property type="match status" value="1"/>
</dbReference>
<dbReference type="GO" id="GO:0016491">
    <property type="term" value="F:oxidoreductase activity"/>
    <property type="evidence" value="ECO:0007669"/>
    <property type="project" value="InterPro"/>
</dbReference>